<organism evidence="2 3">
    <name type="scientific">Estrella lausannensis</name>
    <dbReference type="NCBI Taxonomy" id="483423"/>
    <lineage>
        <taxon>Bacteria</taxon>
        <taxon>Pseudomonadati</taxon>
        <taxon>Chlamydiota</taxon>
        <taxon>Chlamydiia</taxon>
        <taxon>Parachlamydiales</taxon>
        <taxon>Candidatus Criblamydiaceae</taxon>
        <taxon>Estrella</taxon>
    </lineage>
</organism>
<protein>
    <submittedName>
        <fullName evidence="2">Uncharacterized protein</fullName>
    </submittedName>
</protein>
<dbReference type="Pfam" id="PF03690">
    <property type="entry name" value="MYG1_exonuc"/>
    <property type="match status" value="1"/>
</dbReference>
<dbReference type="AlphaFoldDB" id="A0A0H5E425"/>
<dbReference type="InterPro" id="IPR003226">
    <property type="entry name" value="MYG1_exonuclease"/>
</dbReference>
<dbReference type="EMBL" id="CWGJ01000011">
    <property type="protein sequence ID" value="CRX37975.1"/>
    <property type="molecule type" value="Genomic_DNA"/>
</dbReference>
<reference evidence="3" key="1">
    <citation type="submission" date="2015-06" db="EMBL/GenBank/DDBJ databases">
        <authorList>
            <person name="Bertelli C."/>
        </authorList>
    </citation>
    <scope>NUCLEOTIDE SEQUENCE [LARGE SCALE GENOMIC DNA]</scope>
    <source>
        <strain evidence="3">CRIB-30</strain>
    </source>
</reference>
<evidence type="ECO:0000256" key="1">
    <source>
        <dbReference type="ARBA" id="ARBA00010105"/>
    </source>
</evidence>
<dbReference type="PANTHER" id="PTHR11215">
    <property type="entry name" value="METAL DEPENDENT HYDROLASE - RELATED"/>
    <property type="match status" value="1"/>
</dbReference>
<evidence type="ECO:0000313" key="2">
    <source>
        <dbReference type="EMBL" id="CRX37975.1"/>
    </source>
</evidence>
<dbReference type="PANTHER" id="PTHR11215:SF1">
    <property type="entry name" value="MYG1 EXONUCLEASE"/>
    <property type="match status" value="1"/>
</dbReference>
<name>A0A0H5E425_9BACT</name>
<evidence type="ECO:0000313" key="3">
    <source>
        <dbReference type="Proteomes" id="UP000220251"/>
    </source>
</evidence>
<dbReference type="Proteomes" id="UP000220251">
    <property type="component" value="Unassembled WGS sequence"/>
</dbReference>
<comment type="similarity">
    <text evidence="1">Belongs to the MYG1 family.</text>
</comment>
<sequence>MQNIQEKRVAAGRERQALEQSVVRRYDKMVEKKVNRSCGIHDGTFHADEVTACALLIVFGLIDEEKIIRTRDSELLAQCEYICDVGGIYEPAKKLFDHHQVDYQGPLSSAGMVLLYLKNQKIITEEVYHFFNESLVRGVDNHDNGLDPQIPGVCTYSHILANFTPIHYEAEPEELEAAFREALTFSRGHVQRLWDRYQYNHSCREIIAEAMKTSESFLLFERAIPWMDVFFELGGEEHPAQFIVMPSGTHWKVRGIPPSPHDKMRVRWPLPKEWAGLLEEELKKRTGIEGAIFCHKGRFISVWETKEDALKALDIILQQQRETA</sequence>
<proteinExistence type="inferred from homology"/>
<gene>
    <name evidence="2" type="ORF">ELAC_0621</name>
</gene>
<accession>A0A0H5E425</accession>
<keyword evidence="3" id="KW-1185">Reference proteome</keyword>